<reference evidence="20" key="2">
    <citation type="submission" date="2021-01" db="EMBL/GenBank/DDBJ databases">
        <authorList>
            <person name="Schikora-Tamarit M.A."/>
        </authorList>
    </citation>
    <scope>NUCLEOTIDE SEQUENCE</scope>
    <source>
        <strain evidence="20">CBS6341</strain>
    </source>
</reference>
<dbReference type="AlphaFoldDB" id="A0A9P8PJM3"/>
<proteinExistence type="inferred from homology"/>
<evidence type="ECO:0000256" key="3">
    <source>
        <dbReference type="ARBA" id="ARBA00007469"/>
    </source>
</evidence>
<evidence type="ECO:0000256" key="18">
    <source>
        <dbReference type="SAM" id="Phobius"/>
    </source>
</evidence>
<dbReference type="GO" id="GO:0006401">
    <property type="term" value="P:RNA catabolic process"/>
    <property type="evidence" value="ECO:0007669"/>
    <property type="project" value="TreeGrafter"/>
</dbReference>
<evidence type="ECO:0000256" key="14">
    <source>
        <dbReference type="ARBA" id="ARBA00025494"/>
    </source>
</evidence>
<dbReference type="Pfam" id="PF25488">
    <property type="entry name" value="RNaseT2L_C"/>
    <property type="match status" value="1"/>
</dbReference>
<dbReference type="OrthoDB" id="435754at2759"/>
<evidence type="ECO:0000256" key="2">
    <source>
        <dbReference type="ARBA" id="ARBA00004496"/>
    </source>
</evidence>
<dbReference type="InterPro" id="IPR057328">
    <property type="entry name" value="RNaseT2L_C"/>
</dbReference>
<name>A0A9P8PJM3_9ASCO</name>
<evidence type="ECO:0000313" key="21">
    <source>
        <dbReference type="Proteomes" id="UP000769528"/>
    </source>
</evidence>
<evidence type="ECO:0000256" key="7">
    <source>
        <dbReference type="ARBA" id="ARBA00022722"/>
    </source>
</evidence>
<evidence type="ECO:0000256" key="16">
    <source>
        <dbReference type="PIRSR" id="PIRSR633697-1"/>
    </source>
</evidence>
<evidence type="ECO:0000259" key="19">
    <source>
        <dbReference type="Pfam" id="PF25488"/>
    </source>
</evidence>
<feature type="domain" description="RNase T2-like C-terminal" evidence="19">
    <location>
        <begin position="359"/>
        <end position="470"/>
    </location>
</feature>
<keyword evidence="7" id="KW-0540">Nuclease</keyword>
<keyword evidence="10" id="KW-0378">Hydrolase</keyword>
<sequence length="474" mass="53846">MKPINSKSITILSIIIIPVWSFYISYLYELGLKSWDSIVTRITPEIQIPLGLEKDLELQNNPIESITPSNLKSTTTTTLTSIIHESSSNFKFPGVYPKDLSCPTDLPLSCSNHTNVENLCCFEHPGGIVLQTQFWDYNPGIGPNDSFTIHGTWGDNCDGTFDQFCDSSMKISSVKSILQNFPNGQSLLDYMEIYWKDYKGLDENLWLHEFNKHATCYSTLKSKCYGDNYIDNQNVYDFFQISINLFEKVPTFNWLKSEGIIPSNFKTYTKLEILNALTKNFGYQPFISCDSNNALNQVWYYHIVKGSILNENFIPIDSLNPSNCKSTGIKFLPKSYQPKRPIITKTHTSPNSSPTDKIGELGFIKLSNLPGCLIKNGKWYVSGTCANYKLIKLSTGSYNLKTNAGWCTIDNSNEFICSRFIKTPFEFNLDEDDKISANGQNIWNSNKIPQRFHQESINLGKGGNIEFSIKFIKH</sequence>
<evidence type="ECO:0000256" key="5">
    <source>
        <dbReference type="ARBA" id="ARBA00022490"/>
    </source>
</evidence>
<evidence type="ECO:0000256" key="4">
    <source>
        <dbReference type="ARBA" id="ARBA00012571"/>
    </source>
</evidence>
<dbReference type="FunFam" id="3.90.730.10:FF:000004">
    <property type="entry name" value="Ribonuclease T2-like"/>
    <property type="match status" value="1"/>
</dbReference>
<dbReference type="InterPro" id="IPR036430">
    <property type="entry name" value="RNase_T2-like_sf"/>
</dbReference>
<dbReference type="GO" id="GO:0005775">
    <property type="term" value="C:vacuolar lumen"/>
    <property type="evidence" value="ECO:0007669"/>
    <property type="project" value="UniProtKB-SubCell"/>
</dbReference>
<feature type="active site" evidence="16">
    <location>
        <position position="209"/>
    </location>
</feature>
<keyword evidence="6" id="KW-0926">Vacuole</keyword>
<evidence type="ECO:0000256" key="15">
    <source>
        <dbReference type="ARBA" id="ARBA00071169"/>
    </source>
</evidence>
<feature type="active site" evidence="16">
    <location>
        <position position="150"/>
    </location>
</feature>
<feature type="active site" evidence="16">
    <location>
        <position position="213"/>
    </location>
</feature>
<keyword evidence="5" id="KW-0963">Cytoplasm</keyword>
<keyword evidence="13" id="KW-0456">Lyase</keyword>
<keyword evidence="12" id="KW-0325">Glycoprotein</keyword>
<dbReference type="GO" id="GO:0016787">
    <property type="term" value="F:hydrolase activity"/>
    <property type="evidence" value="ECO:0007669"/>
    <property type="project" value="UniProtKB-KW"/>
</dbReference>
<dbReference type="GO" id="GO:0003723">
    <property type="term" value="F:RNA binding"/>
    <property type="evidence" value="ECO:0007669"/>
    <property type="project" value="InterPro"/>
</dbReference>
<dbReference type="PANTHER" id="PTHR11240:SF22">
    <property type="entry name" value="RIBONUCLEASE T2"/>
    <property type="match status" value="1"/>
</dbReference>
<dbReference type="CDD" id="cd01061">
    <property type="entry name" value="RNase_T2_euk"/>
    <property type="match status" value="1"/>
</dbReference>
<gene>
    <name evidence="20" type="ORF">WICMUC_004047</name>
</gene>
<dbReference type="InterPro" id="IPR001568">
    <property type="entry name" value="RNase_T2-like"/>
</dbReference>
<evidence type="ECO:0000256" key="13">
    <source>
        <dbReference type="ARBA" id="ARBA00023239"/>
    </source>
</evidence>
<evidence type="ECO:0000256" key="10">
    <source>
        <dbReference type="ARBA" id="ARBA00022801"/>
    </source>
</evidence>
<comment type="subcellular location">
    <subcellularLocation>
        <location evidence="2">Cytoplasm</location>
    </subcellularLocation>
    <subcellularLocation>
        <location evidence="1">Vacuole lumen</location>
    </subcellularLocation>
</comment>
<dbReference type="PROSITE" id="PS00531">
    <property type="entry name" value="RNASE_T2_2"/>
    <property type="match status" value="1"/>
</dbReference>
<evidence type="ECO:0000256" key="12">
    <source>
        <dbReference type="ARBA" id="ARBA00023180"/>
    </source>
</evidence>
<evidence type="ECO:0000313" key="20">
    <source>
        <dbReference type="EMBL" id="KAH3672825.1"/>
    </source>
</evidence>
<comment type="function">
    <text evidence="14">Rnase which modulates cell survival under stress conditions. Released from the vacuole to the cytoplasm during stress to promote tRNA and rRNA cleavage and to activate separately a downstream pathway that promotes cell death. Involved in cell size, vacuolar morphology and growth at high temperatures and high salt concentration.</text>
</comment>
<dbReference type="InterPro" id="IPR033697">
    <property type="entry name" value="Ribonuclease_T2_eukaryotic"/>
</dbReference>
<feature type="transmembrane region" description="Helical" evidence="18">
    <location>
        <begin position="9"/>
        <end position="28"/>
    </location>
</feature>
<dbReference type="EMBL" id="JAEUBF010001112">
    <property type="protein sequence ID" value="KAH3672825.1"/>
    <property type="molecule type" value="Genomic_DNA"/>
</dbReference>
<reference evidence="20" key="1">
    <citation type="journal article" date="2021" name="Open Biol.">
        <title>Shared evolutionary footprints suggest mitochondrial oxidative damage underlies multiple complex I losses in fungi.</title>
        <authorList>
            <person name="Schikora-Tamarit M.A."/>
            <person name="Marcet-Houben M."/>
            <person name="Nosek J."/>
            <person name="Gabaldon T."/>
        </authorList>
    </citation>
    <scope>NUCLEOTIDE SEQUENCE</scope>
    <source>
        <strain evidence="20">CBS6341</strain>
    </source>
</reference>
<evidence type="ECO:0000256" key="1">
    <source>
        <dbReference type="ARBA" id="ARBA00004410"/>
    </source>
</evidence>
<evidence type="ECO:0000256" key="9">
    <source>
        <dbReference type="ARBA" id="ARBA00022759"/>
    </source>
</evidence>
<dbReference type="InterPro" id="IPR033130">
    <property type="entry name" value="RNase_T2_His_AS_2"/>
</dbReference>
<dbReference type="Pfam" id="PF00445">
    <property type="entry name" value="Ribonuclease_T2"/>
    <property type="match status" value="1"/>
</dbReference>
<dbReference type="GO" id="GO:0033897">
    <property type="term" value="F:ribonuclease T2 activity"/>
    <property type="evidence" value="ECO:0007669"/>
    <property type="project" value="UniProtKB-EC"/>
</dbReference>
<evidence type="ECO:0000256" key="17">
    <source>
        <dbReference type="RuleBase" id="RU004328"/>
    </source>
</evidence>
<dbReference type="EC" id="4.6.1.19" evidence="4"/>
<dbReference type="SUPFAM" id="SSF55895">
    <property type="entry name" value="Ribonuclease Rh-like"/>
    <property type="match status" value="1"/>
</dbReference>
<keyword evidence="11" id="KW-1015">Disulfide bond</keyword>
<keyword evidence="18" id="KW-0472">Membrane</keyword>
<protein>
    <recommendedName>
        <fullName evidence="15">Ribonuclease T2-like</fullName>
        <ecNumber evidence="4">4.6.1.19</ecNumber>
    </recommendedName>
</protein>
<dbReference type="Proteomes" id="UP000769528">
    <property type="component" value="Unassembled WGS sequence"/>
</dbReference>
<dbReference type="GO" id="GO:0005576">
    <property type="term" value="C:extracellular region"/>
    <property type="evidence" value="ECO:0007669"/>
    <property type="project" value="TreeGrafter"/>
</dbReference>
<keyword evidence="18" id="KW-0812">Transmembrane</keyword>
<evidence type="ECO:0000256" key="11">
    <source>
        <dbReference type="ARBA" id="ARBA00023157"/>
    </source>
</evidence>
<comment type="similarity">
    <text evidence="3 17">Belongs to the RNase T2 family.</text>
</comment>
<keyword evidence="9" id="KW-0255">Endonuclease</keyword>
<evidence type="ECO:0000256" key="8">
    <source>
        <dbReference type="ARBA" id="ARBA00022729"/>
    </source>
</evidence>
<dbReference type="PANTHER" id="PTHR11240">
    <property type="entry name" value="RIBONUCLEASE T2"/>
    <property type="match status" value="1"/>
</dbReference>
<keyword evidence="21" id="KW-1185">Reference proteome</keyword>
<accession>A0A9P8PJM3</accession>
<keyword evidence="18" id="KW-1133">Transmembrane helix</keyword>
<comment type="caution">
    <text evidence="20">The sequence shown here is derived from an EMBL/GenBank/DDBJ whole genome shotgun (WGS) entry which is preliminary data.</text>
</comment>
<organism evidence="20 21">
    <name type="scientific">Wickerhamomyces mucosus</name>
    <dbReference type="NCBI Taxonomy" id="1378264"/>
    <lineage>
        <taxon>Eukaryota</taxon>
        <taxon>Fungi</taxon>
        <taxon>Dikarya</taxon>
        <taxon>Ascomycota</taxon>
        <taxon>Saccharomycotina</taxon>
        <taxon>Saccharomycetes</taxon>
        <taxon>Phaffomycetales</taxon>
        <taxon>Wickerhamomycetaceae</taxon>
        <taxon>Wickerhamomyces</taxon>
    </lineage>
</organism>
<dbReference type="Gene3D" id="3.90.730.10">
    <property type="entry name" value="Ribonuclease T2-like"/>
    <property type="match status" value="1"/>
</dbReference>
<keyword evidence="8" id="KW-0732">Signal</keyword>
<evidence type="ECO:0000256" key="6">
    <source>
        <dbReference type="ARBA" id="ARBA00022554"/>
    </source>
</evidence>